<keyword evidence="3 9" id="KW-0645">Protease</keyword>
<dbReference type="PANTHER" id="PTHR33695:SF1">
    <property type="entry name" value="LIPOPROTEIN SIGNAL PEPTIDASE"/>
    <property type="match status" value="1"/>
</dbReference>
<feature type="transmembrane region" description="Helical" evidence="9">
    <location>
        <begin position="61"/>
        <end position="81"/>
    </location>
</feature>
<keyword evidence="8 9" id="KW-0472">Membrane</keyword>
<dbReference type="GO" id="GO:0005886">
    <property type="term" value="C:plasma membrane"/>
    <property type="evidence" value="ECO:0007669"/>
    <property type="project" value="UniProtKB-SubCell"/>
</dbReference>
<dbReference type="PRINTS" id="PR00781">
    <property type="entry name" value="LIPOSIGPTASE"/>
</dbReference>
<dbReference type="AlphaFoldDB" id="A0A917MZN8"/>
<organism evidence="12 13">
    <name type="scientific">Filimonas zeae</name>
    <dbReference type="NCBI Taxonomy" id="1737353"/>
    <lineage>
        <taxon>Bacteria</taxon>
        <taxon>Pseudomonadati</taxon>
        <taxon>Bacteroidota</taxon>
        <taxon>Chitinophagia</taxon>
        <taxon>Chitinophagales</taxon>
        <taxon>Chitinophagaceae</taxon>
        <taxon>Filimonas</taxon>
    </lineage>
</organism>
<evidence type="ECO:0000313" key="12">
    <source>
        <dbReference type="EMBL" id="GGH76459.1"/>
    </source>
</evidence>
<dbReference type="InterPro" id="IPR001872">
    <property type="entry name" value="Peptidase_A8"/>
</dbReference>
<dbReference type="GO" id="GO:0004190">
    <property type="term" value="F:aspartic-type endopeptidase activity"/>
    <property type="evidence" value="ECO:0007669"/>
    <property type="project" value="UniProtKB-UniRule"/>
</dbReference>
<feature type="active site" evidence="9">
    <location>
        <position position="183"/>
    </location>
</feature>
<comment type="catalytic activity">
    <reaction evidence="9">
        <text>Release of signal peptides from bacterial membrane prolipoproteins. Hydrolyzes -Xaa-Yaa-Zaa-|-(S,diacylglyceryl)Cys-, in which Xaa is hydrophobic (preferably Leu), and Yaa (Ala or Ser) and Zaa (Gly or Ala) have small, neutral side chains.</text>
        <dbReference type="EC" id="3.4.23.36"/>
    </reaction>
</comment>
<comment type="function">
    <text evidence="9">This protein specifically catalyzes the removal of signal peptides from prolipoproteins.</text>
</comment>
<comment type="caution">
    <text evidence="9">Lacks conserved residue(s) required for the propagation of feature annotation.</text>
</comment>
<comment type="similarity">
    <text evidence="1 9 10">Belongs to the peptidase A8 family.</text>
</comment>
<evidence type="ECO:0000256" key="11">
    <source>
        <dbReference type="SAM" id="MobiDB-lite"/>
    </source>
</evidence>
<evidence type="ECO:0000256" key="2">
    <source>
        <dbReference type="ARBA" id="ARBA00022475"/>
    </source>
</evidence>
<dbReference type="PANTHER" id="PTHR33695">
    <property type="entry name" value="LIPOPROTEIN SIGNAL PEPTIDASE"/>
    <property type="match status" value="1"/>
</dbReference>
<dbReference type="Proteomes" id="UP000627292">
    <property type="component" value="Unassembled WGS sequence"/>
</dbReference>
<reference evidence="12" key="2">
    <citation type="submission" date="2020-09" db="EMBL/GenBank/DDBJ databases">
        <authorList>
            <person name="Sun Q."/>
            <person name="Zhou Y."/>
        </authorList>
    </citation>
    <scope>NUCLEOTIDE SEQUENCE</scope>
    <source>
        <strain evidence="12">CGMCC 1.15290</strain>
    </source>
</reference>
<keyword evidence="5 9" id="KW-0064">Aspartyl protease</keyword>
<accession>A0A917MZN8</accession>
<evidence type="ECO:0000256" key="4">
    <source>
        <dbReference type="ARBA" id="ARBA00022692"/>
    </source>
</evidence>
<dbReference type="GO" id="GO:0006508">
    <property type="term" value="P:proteolysis"/>
    <property type="evidence" value="ECO:0007669"/>
    <property type="project" value="UniProtKB-KW"/>
</dbReference>
<dbReference type="Pfam" id="PF01252">
    <property type="entry name" value="Peptidase_A8"/>
    <property type="match status" value="1"/>
</dbReference>
<dbReference type="HAMAP" id="MF_00161">
    <property type="entry name" value="LspA"/>
    <property type="match status" value="1"/>
</dbReference>
<feature type="transmembrane region" description="Helical" evidence="9">
    <location>
        <begin position="93"/>
        <end position="117"/>
    </location>
</feature>
<evidence type="ECO:0000256" key="3">
    <source>
        <dbReference type="ARBA" id="ARBA00022670"/>
    </source>
</evidence>
<name>A0A917MZN8_9BACT</name>
<keyword evidence="7 9" id="KW-1133">Transmembrane helix</keyword>
<dbReference type="NCBIfam" id="NF011369">
    <property type="entry name" value="PRK14788.1"/>
    <property type="match status" value="1"/>
</dbReference>
<reference evidence="12" key="1">
    <citation type="journal article" date="2014" name="Int. J. Syst. Evol. Microbiol.">
        <title>Complete genome sequence of Corynebacterium casei LMG S-19264T (=DSM 44701T), isolated from a smear-ripened cheese.</title>
        <authorList>
            <consortium name="US DOE Joint Genome Institute (JGI-PGF)"/>
            <person name="Walter F."/>
            <person name="Albersmeier A."/>
            <person name="Kalinowski J."/>
            <person name="Ruckert C."/>
        </authorList>
    </citation>
    <scope>NUCLEOTIDE SEQUENCE</scope>
    <source>
        <strain evidence="12">CGMCC 1.15290</strain>
    </source>
</reference>
<comment type="subcellular location">
    <subcellularLocation>
        <location evidence="9">Cell membrane</location>
        <topology evidence="9">Multi-pass membrane protein</topology>
    </subcellularLocation>
</comment>
<feature type="transmembrane region" description="Helical" evidence="9">
    <location>
        <begin position="174"/>
        <end position="196"/>
    </location>
</feature>
<dbReference type="EMBL" id="BMIB01000004">
    <property type="protein sequence ID" value="GGH76459.1"/>
    <property type="molecule type" value="Genomic_DNA"/>
</dbReference>
<evidence type="ECO:0000256" key="6">
    <source>
        <dbReference type="ARBA" id="ARBA00022801"/>
    </source>
</evidence>
<keyword evidence="13" id="KW-1185">Reference proteome</keyword>
<evidence type="ECO:0000256" key="8">
    <source>
        <dbReference type="ARBA" id="ARBA00023136"/>
    </source>
</evidence>
<keyword evidence="6 9" id="KW-0378">Hydrolase</keyword>
<comment type="pathway">
    <text evidence="9">Protein modification; lipoprotein biosynthesis (signal peptide cleavage).</text>
</comment>
<protein>
    <recommendedName>
        <fullName evidence="9">Lipoprotein signal peptidase</fullName>
        <ecNumber evidence="9">3.4.23.36</ecNumber>
    </recommendedName>
    <alternativeName>
        <fullName evidence="9">Prolipoprotein signal peptidase</fullName>
    </alternativeName>
    <alternativeName>
        <fullName evidence="9">Signal peptidase II</fullName>
        <shortName evidence="9">SPase II</shortName>
    </alternativeName>
</protein>
<dbReference type="EC" id="3.4.23.36" evidence="9"/>
<evidence type="ECO:0000256" key="5">
    <source>
        <dbReference type="ARBA" id="ARBA00022750"/>
    </source>
</evidence>
<sequence length="228" mass="25757">MKGKQLALFIILILVADQALKLYIKTNYYIGEEHNVLGGWFRLHFVENEGMAWGWKFGGGLGKIILTLFRLVAVIVGTFYLRNIIRKEYHKGFIICAGLIYAGALGNLIDSMFYGLIFENSDPYVQNVAKMFPAGGGYASFLHGKVVDMLYFPIIRNVNYPTWFPFWGGEPFEFFRPVFNLADAAISAGVIAILIWQQKFFPQAKPDSTKKGPEEAPENIKRSSEPVL</sequence>
<evidence type="ECO:0000256" key="1">
    <source>
        <dbReference type="ARBA" id="ARBA00006139"/>
    </source>
</evidence>
<evidence type="ECO:0000256" key="7">
    <source>
        <dbReference type="ARBA" id="ARBA00022989"/>
    </source>
</evidence>
<proteinExistence type="inferred from homology"/>
<dbReference type="RefSeq" id="WP_188955905.1">
    <property type="nucleotide sequence ID" value="NZ_BMIB01000004.1"/>
</dbReference>
<comment type="caution">
    <text evidence="12">The sequence shown here is derived from an EMBL/GenBank/DDBJ whole genome shotgun (WGS) entry which is preliminary data.</text>
</comment>
<keyword evidence="2 9" id="KW-1003">Cell membrane</keyword>
<feature type="compositionally biased region" description="Basic and acidic residues" evidence="11">
    <location>
        <begin position="207"/>
        <end position="228"/>
    </location>
</feature>
<evidence type="ECO:0000256" key="9">
    <source>
        <dbReference type="HAMAP-Rule" id="MF_00161"/>
    </source>
</evidence>
<gene>
    <name evidence="9 12" type="primary">lspA</name>
    <name evidence="12" type="ORF">GCM10011379_41330</name>
</gene>
<keyword evidence="12" id="KW-0449">Lipoprotein</keyword>
<feature type="region of interest" description="Disordered" evidence="11">
    <location>
        <begin position="204"/>
        <end position="228"/>
    </location>
</feature>
<keyword evidence="4 9" id="KW-0812">Transmembrane</keyword>
<feature type="active site" evidence="9">
    <location>
        <position position="148"/>
    </location>
</feature>
<evidence type="ECO:0000313" key="13">
    <source>
        <dbReference type="Proteomes" id="UP000627292"/>
    </source>
</evidence>
<evidence type="ECO:0000256" key="10">
    <source>
        <dbReference type="RuleBase" id="RU004181"/>
    </source>
</evidence>